<keyword evidence="4" id="KW-1185">Reference proteome</keyword>
<dbReference type="GO" id="GO:0071539">
    <property type="term" value="P:protein localization to centrosome"/>
    <property type="evidence" value="ECO:0007669"/>
    <property type="project" value="InterPro"/>
</dbReference>
<feature type="region of interest" description="Disordered" evidence="2">
    <location>
        <begin position="403"/>
        <end position="433"/>
    </location>
</feature>
<sequence>LPRILTQKRGEYQFILLHFRLARKILSRRILSQSNIYYLKCIFLHNWLCNTCSCAIRLIVKSQQTGRYFSKTVRIFCAKNMSPGVNDGPRNTGTLPKSNRRNDRNRERSAANQFAIRSAYHGHTQHSNNLYQLDWKPVSEQEHLRITKNSNTRSISSVPSTSYQDIPEFVSFGGRRPYNYSAEEYSHWQKMVPPTDSQTQSPPRLEGTKPSNVDKMPDRSQVESRLNQIRDYIRVTSTLMDSLNQSSDPRAQAQNEKLSRMVEDLHDSEKKLTKLLEQYQNHGIFCENSENSREDGEENGDVNREMQLRKKMEESQRKLAQLQEHQASLVGMQLRVRERLNEARQAQQALLQQENQNSIGLTLPLPVNVEQLENETAALRGKLAQLQTKKKNMDHLVAELQAAESLSDRGSCSSDGVPGRRSRRSSSRNFGRDKAAELEAMKAQLVHLKSLMEEATKGQCLDSNSDPEPEVDVNGETTANIDGNEDESGTNISFERQSDADETSHEKIRNTGERPTVEEIQAVTRELREQSALLMSTRAELQRIKQPLSTMHSNSTSVFPTSTPPPSLIASTNSEKKQSNNNNYEVQSAQERRRQIDDIVRKESSSTNRDMGGPSDLNSHRSSSSHVSHTGTPANIWPTPTTIGGSNDQSVDGISSENLMDIGPQTTAIENGFNGNWWTYPPPPLNQLQHGSTEYYRQLLLGSQAQQLQMMGTTIQQCCQLLWSQQRELQAMRTAINQLQVHLRQTQLQQRNNSENNDEYSNLSRNIHHLGETLDSALPPSSSLPNLVSLPNSSPALSHTGATSSVNSQHQQQQLNNQVPPGNRANNYWDNFRSYSRQNLLSGSAKTVTDTTPGAIANSTSGNTISSVNTSLIKDKRNRDQGADNISLPPLSGVETQYSSNLQLQANLQQQERENSVMRSNILTNEMSQQQVDNLWEETNSSFRLPSVTNDDNPFQNLSFEMKEVLSSLISVNKKRPDYLIIILKEIKAISEDHRLRPRLWRSLRALQDTQSLSNPLNETTDQTASESCQSSDEDSETDVILGLRAKHSIAELISSSQAGISSISHVPLIDHLDMPGTSSGNSTSTLPLTSSIKPGYNEDLAEADQSRPESSGNQQLPENEEERESQGEAAGQTESAQARFDGEGDLESLAAKAEDERNEDNSMLF</sequence>
<dbReference type="EMBL" id="CAJDYZ010011673">
    <property type="protein sequence ID" value="CAD1479809.1"/>
    <property type="molecule type" value="Genomic_DNA"/>
</dbReference>
<feature type="region of interest" description="Disordered" evidence="2">
    <location>
        <begin position="1012"/>
        <end position="1037"/>
    </location>
</feature>
<dbReference type="GO" id="GO:0034451">
    <property type="term" value="C:centriolar satellite"/>
    <property type="evidence" value="ECO:0007669"/>
    <property type="project" value="TreeGrafter"/>
</dbReference>
<evidence type="ECO:0000256" key="1">
    <source>
        <dbReference type="SAM" id="Coils"/>
    </source>
</evidence>
<feature type="compositionally biased region" description="Low complexity" evidence="2">
    <location>
        <begin position="620"/>
        <end position="629"/>
    </location>
</feature>
<feature type="compositionally biased region" description="Polar residues" evidence="2">
    <location>
        <begin position="1109"/>
        <end position="1118"/>
    </location>
</feature>
<dbReference type="OrthoDB" id="2125770at2759"/>
<feature type="non-terminal residue" evidence="3">
    <location>
        <position position="1166"/>
    </location>
</feature>
<reference evidence="3" key="1">
    <citation type="submission" date="2020-07" db="EMBL/GenBank/DDBJ databases">
        <authorList>
            <person name="Nazaruddin N."/>
        </authorList>
    </citation>
    <scope>NUCLEOTIDE SEQUENCE</scope>
</reference>
<feature type="region of interest" description="Disordered" evidence="2">
    <location>
        <begin position="549"/>
        <end position="647"/>
    </location>
</feature>
<feature type="coiled-coil region" evidence="1">
    <location>
        <begin position="251"/>
        <end position="278"/>
    </location>
</feature>
<feature type="compositionally biased region" description="Basic and acidic residues" evidence="2">
    <location>
        <begin position="496"/>
        <end position="515"/>
    </location>
</feature>
<keyword evidence="1" id="KW-0175">Coiled coil</keyword>
<feature type="region of interest" description="Disordered" evidence="2">
    <location>
        <begin position="1075"/>
        <end position="1166"/>
    </location>
</feature>
<dbReference type="AlphaFoldDB" id="A0A6V7HGH1"/>
<feature type="compositionally biased region" description="Polar residues" evidence="2">
    <location>
        <begin position="569"/>
        <end position="589"/>
    </location>
</feature>
<feature type="compositionally biased region" description="Basic and acidic residues" evidence="2">
    <location>
        <begin position="590"/>
        <end position="604"/>
    </location>
</feature>
<dbReference type="InterPro" id="IPR024138">
    <property type="entry name" value="Pericentriolar_Pcm1"/>
</dbReference>
<organism evidence="3 4">
    <name type="scientific">Heterotrigona itama</name>
    <dbReference type="NCBI Taxonomy" id="395501"/>
    <lineage>
        <taxon>Eukaryota</taxon>
        <taxon>Metazoa</taxon>
        <taxon>Ecdysozoa</taxon>
        <taxon>Arthropoda</taxon>
        <taxon>Hexapoda</taxon>
        <taxon>Insecta</taxon>
        <taxon>Pterygota</taxon>
        <taxon>Neoptera</taxon>
        <taxon>Endopterygota</taxon>
        <taxon>Hymenoptera</taxon>
        <taxon>Apocrita</taxon>
        <taxon>Aculeata</taxon>
        <taxon>Apoidea</taxon>
        <taxon>Anthophila</taxon>
        <taxon>Apidae</taxon>
        <taxon>Heterotrigona</taxon>
    </lineage>
</organism>
<dbReference type="GO" id="GO:1905515">
    <property type="term" value="P:non-motile cilium assembly"/>
    <property type="evidence" value="ECO:0007669"/>
    <property type="project" value="TreeGrafter"/>
</dbReference>
<proteinExistence type="predicted"/>
<dbReference type="PANTHER" id="PTHR14164:SF12">
    <property type="entry name" value="PERICENTRIOLAR MATERIAL 1 PROTEIN"/>
    <property type="match status" value="1"/>
</dbReference>
<accession>A0A6V7HGH1</accession>
<gene>
    <name evidence="3" type="ORF">MHI_LOCUS883843</name>
</gene>
<dbReference type="Proteomes" id="UP000752696">
    <property type="component" value="Unassembled WGS sequence"/>
</dbReference>
<feature type="region of interest" description="Disordered" evidence="2">
    <location>
        <begin position="84"/>
        <end position="109"/>
    </location>
</feature>
<dbReference type="GO" id="GO:0036064">
    <property type="term" value="C:ciliary basal body"/>
    <property type="evidence" value="ECO:0007669"/>
    <property type="project" value="TreeGrafter"/>
</dbReference>
<feature type="compositionally biased region" description="Low complexity" evidence="2">
    <location>
        <begin position="776"/>
        <end position="818"/>
    </location>
</feature>
<feature type="compositionally biased region" description="Polar residues" evidence="2">
    <location>
        <begin position="1012"/>
        <end position="1025"/>
    </location>
</feature>
<protein>
    <recommendedName>
        <fullName evidence="5">Pericentriolar material 1 protein C-terminal domain-containing protein</fullName>
    </recommendedName>
</protein>
<dbReference type="PANTHER" id="PTHR14164">
    <property type="entry name" value="PERICENTRIOLAR MATERIAL 1-RELATED"/>
    <property type="match status" value="1"/>
</dbReference>
<feature type="compositionally biased region" description="Polar residues" evidence="2">
    <location>
        <begin position="1077"/>
        <end position="1093"/>
    </location>
</feature>
<feature type="region of interest" description="Disordered" evidence="2">
    <location>
        <begin position="190"/>
        <end position="221"/>
    </location>
</feature>
<evidence type="ECO:0008006" key="5">
    <source>
        <dbReference type="Google" id="ProtNLM"/>
    </source>
</evidence>
<evidence type="ECO:0000313" key="3">
    <source>
        <dbReference type="EMBL" id="CAD1479809.1"/>
    </source>
</evidence>
<name>A0A6V7HGH1_9HYME</name>
<evidence type="ECO:0000313" key="4">
    <source>
        <dbReference type="Proteomes" id="UP000752696"/>
    </source>
</evidence>
<feature type="region of interest" description="Disordered" evidence="2">
    <location>
        <begin position="457"/>
        <end position="515"/>
    </location>
</feature>
<feature type="compositionally biased region" description="Basic and acidic residues" evidence="2">
    <location>
        <begin position="100"/>
        <end position="109"/>
    </location>
</feature>
<feature type="compositionally biased region" description="Polar residues" evidence="2">
    <location>
        <begin position="630"/>
        <end position="647"/>
    </location>
</feature>
<evidence type="ECO:0000256" key="2">
    <source>
        <dbReference type="SAM" id="MobiDB-lite"/>
    </source>
</evidence>
<comment type="caution">
    <text evidence="3">The sequence shown here is derived from an EMBL/GenBank/DDBJ whole genome shotgun (WGS) entry which is preliminary data.</text>
</comment>
<dbReference type="GO" id="GO:0034454">
    <property type="term" value="P:microtubule anchoring at centrosome"/>
    <property type="evidence" value="ECO:0007669"/>
    <property type="project" value="InterPro"/>
</dbReference>
<feature type="region of interest" description="Disordered" evidence="2">
    <location>
        <begin position="773"/>
        <end position="825"/>
    </location>
</feature>